<accession>A0ABV3ZKB2</accession>
<gene>
    <name evidence="1" type="ORF">QTN47_22615</name>
</gene>
<comment type="caution">
    <text evidence="1">The sequence shown here is derived from an EMBL/GenBank/DDBJ whole genome shotgun (WGS) entry which is preliminary data.</text>
</comment>
<evidence type="ECO:0000313" key="1">
    <source>
        <dbReference type="EMBL" id="MEX6690321.1"/>
    </source>
</evidence>
<proteinExistence type="predicted"/>
<dbReference type="EMBL" id="JAULBC010000008">
    <property type="protein sequence ID" value="MEX6690321.1"/>
    <property type="molecule type" value="Genomic_DNA"/>
</dbReference>
<sequence length="165" mass="19027">MKTNYIIWVYVCLASCYTIPKKTASKPFIKNYIQEFRLAKGDSVIDKLSYIDSMQLVEKRFIRSRKVYYILNFYFKNHDADMLAKDSTGSYFGYCGGSLLLIPYDIRNDSAICSIQKNSKMPYGVCDYSKVLDEIIRVGHVKTVYISEEKLAITDSIGRSAIFIR</sequence>
<dbReference type="RefSeq" id="WP_369331735.1">
    <property type="nucleotide sequence ID" value="NZ_JAULBC010000008.1"/>
</dbReference>
<organism evidence="1 2">
    <name type="scientific">Danxiaibacter flavus</name>
    <dbReference type="NCBI Taxonomy" id="3049108"/>
    <lineage>
        <taxon>Bacteria</taxon>
        <taxon>Pseudomonadati</taxon>
        <taxon>Bacteroidota</taxon>
        <taxon>Chitinophagia</taxon>
        <taxon>Chitinophagales</taxon>
        <taxon>Chitinophagaceae</taxon>
        <taxon>Danxiaibacter</taxon>
    </lineage>
</organism>
<keyword evidence="2" id="KW-1185">Reference proteome</keyword>
<evidence type="ECO:0008006" key="3">
    <source>
        <dbReference type="Google" id="ProtNLM"/>
    </source>
</evidence>
<protein>
    <recommendedName>
        <fullName evidence="3">Lipoprotein</fullName>
    </recommendedName>
</protein>
<reference evidence="1 2" key="1">
    <citation type="submission" date="2023-07" db="EMBL/GenBank/DDBJ databases">
        <authorList>
            <person name="Lian W.-H."/>
        </authorList>
    </citation>
    <scope>NUCLEOTIDE SEQUENCE [LARGE SCALE GENOMIC DNA]</scope>
    <source>
        <strain evidence="1 2">SYSU DXS3180</strain>
    </source>
</reference>
<evidence type="ECO:0000313" key="2">
    <source>
        <dbReference type="Proteomes" id="UP001560573"/>
    </source>
</evidence>
<name>A0ABV3ZKB2_9BACT</name>
<dbReference type="Proteomes" id="UP001560573">
    <property type="component" value="Unassembled WGS sequence"/>
</dbReference>